<dbReference type="FunFam" id="3.40.50.12780:FF:000012">
    <property type="entry name" value="Non-ribosomal peptide synthetase"/>
    <property type="match status" value="1"/>
</dbReference>
<feature type="domain" description="Carrier" evidence="4">
    <location>
        <begin position="1763"/>
        <end position="1840"/>
    </location>
</feature>
<dbReference type="CDD" id="cd05930">
    <property type="entry name" value="A_NRPS"/>
    <property type="match status" value="2"/>
</dbReference>
<dbReference type="GO" id="GO:0044550">
    <property type="term" value="P:secondary metabolite biosynthetic process"/>
    <property type="evidence" value="ECO:0007669"/>
    <property type="project" value="TreeGrafter"/>
</dbReference>
<dbReference type="PROSITE" id="PS00455">
    <property type="entry name" value="AMP_BINDING"/>
    <property type="match status" value="2"/>
</dbReference>
<dbReference type="GO" id="GO:0031177">
    <property type="term" value="F:phosphopantetheine binding"/>
    <property type="evidence" value="ECO:0007669"/>
    <property type="project" value="InterPro"/>
</dbReference>
<dbReference type="Pfam" id="PF00550">
    <property type="entry name" value="PP-binding"/>
    <property type="match status" value="2"/>
</dbReference>
<dbReference type="Gene3D" id="3.30.559.10">
    <property type="entry name" value="Chloramphenicol acetyltransferase-like domain"/>
    <property type="match status" value="1"/>
</dbReference>
<accession>A0A1H3JWF8</accession>
<evidence type="ECO:0000256" key="2">
    <source>
        <dbReference type="ARBA" id="ARBA00022450"/>
    </source>
</evidence>
<evidence type="ECO:0000313" key="5">
    <source>
        <dbReference type="EMBL" id="SDY43604.1"/>
    </source>
</evidence>
<keyword evidence="3" id="KW-0597">Phosphoprotein</keyword>
<name>A0A1H3JWF8_9ACTN</name>
<proteinExistence type="predicted"/>
<dbReference type="FunFam" id="2.30.38.10:FF:000001">
    <property type="entry name" value="Non-ribosomal peptide synthetase PvdI"/>
    <property type="match status" value="1"/>
</dbReference>
<dbReference type="Gene3D" id="1.10.1200.10">
    <property type="entry name" value="ACP-like"/>
    <property type="match status" value="2"/>
</dbReference>
<dbReference type="Gene3D" id="3.40.50.12780">
    <property type="entry name" value="N-terminal domain of ligase-like"/>
    <property type="match status" value="1"/>
</dbReference>
<evidence type="ECO:0000256" key="1">
    <source>
        <dbReference type="ARBA" id="ARBA00001957"/>
    </source>
</evidence>
<dbReference type="PROSITE" id="PS50075">
    <property type="entry name" value="CARRIER"/>
    <property type="match status" value="2"/>
</dbReference>
<dbReference type="Gene3D" id="3.40.50.980">
    <property type="match status" value="2"/>
</dbReference>
<dbReference type="PANTHER" id="PTHR45527">
    <property type="entry name" value="NONRIBOSOMAL PEPTIDE SYNTHETASE"/>
    <property type="match status" value="1"/>
</dbReference>
<dbReference type="OrthoDB" id="5476914at2"/>
<dbReference type="GO" id="GO:0043041">
    <property type="term" value="P:amino acid activation for nonribosomal peptide biosynthetic process"/>
    <property type="evidence" value="ECO:0007669"/>
    <property type="project" value="TreeGrafter"/>
</dbReference>
<dbReference type="FunFam" id="3.40.50.980:FF:000002">
    <property type="entry name" value="Enterobactin synthetase component F"/>
    <property type="match status" value="1"/>
</dbReference>
<dbReference type="GO" id="GO:0008610">
    <property type="term" value="P:lipid biosynthetic process"/>
    <property type="evidence" value="ECO:0007669"/>
    <property type="project" value="UniProtKB-ARBA"/>
</dbReference>
<keyword evidence="6" id="KW-1185">Reference proteome</keyword>
<dbReference type="Pfam" id="PF13193">
    <property type="entry name" value="AMP-binding_C"/>
    <property type="match status" value="2"/>
</dbReference>
<dbReference type="InterPro" id="IPR001031">
    <property type="entry name" value="Thioesterase"/>
</dbReference>
<gene>
    <name evidence="5" type="ORF">SAMN05444365_102255</name>
</gene>
<dbReference type="InterPro" id="IPR042099">
    <property type="entry name" value="ANL_N_sf"/>
</dbReference>
<dbReference type="InterPro" id="IPR023213">
    <property type="entry name" value="CAT-like_dom_sf"/>
</dbReference>
<dbReference type="InterPro" id="IPR006162">
    <property type="entry name" value="Ppantetheine_attach_site"/>
</dbReference>
<reference evidence="6" key="1">
    <citation type="submission" date="2016-10" db="EMBL/GenBank/DDBJ databases">
        <authorList>
            <person name="Varghese N."/>
            <person name="Submissions S."/>
        </authorList>
    </citation>
    <scope>NUCLEOTIDE SEQUENCE [LARGE SCALE GENOMIC DNA]</scope>
    <source>
        <strain evidence="6">DSM 45245</strain>
    </source>
</reference>
<dbReference type="InterPro" id="IPR009081">
    <property type="entry name" value="PP-bd_ACP"/>
</dbReference>
<comment type="cofactor">
    <cofactor evidence="1">
        <name>pantetheine 4'-phosphate</name>
        <dbReference type="ChEBI" id="CHEBI:47942"/>
    </cofactor>
</comment>
<evidence type="ECO:0000256" key="3">
    <source>
        <dbReference type="ARBA" id="ARBA00022553"/>
    </source>
</evidence>
<dbReference type="InterPro" id="IPR045851">
    <property type="entry name" value="AMP-bd_C_sf"/>
</dbReference>
<dbReference type="STRING" id="405436.SAMN05444365_102255"/>
<feature type="domain" description="Carrier" evidence="4">
    <location>
        <begin position="719"/>
        <end position="793"/>
    </location>
</feature>
<dbReference type="Pfam" id="PF00501">
    <property type="entry name" value="AMP-binding"/>
    <property type="match status" value="2"/>
</dbReference>
<dbReference type="EMBL" id="FNPH01000002">
    <property type="protein sequence ID" value="SDY43604.1"/>
    <property type="molecule type" value="Genomic_DNA"/>
</dbReference>
<dbReference type="SMART" id="SM00823">
    <property type="entry name" value="PKS_PP"/>
    <property type="match status" value="2"/>
</dbReference>
<dbReference type="Gene3D" id="3.30.559.30">
    <property type="entry name" value="Nonribosomal peptide synthetase, condensation domain"/>
    <property type="match status" value="1"/>
</dbReference>
<protein>
    <submittedName>
        <fullName evidence="5">Amino acid adenylation domain-containing protein</fullName>
    </submittedName>
</protein>
<dbReference type="SUPFAM" id="SSF52777">
    <property type="entry name" value="CoA-dependent acyltransferases"/>
    <property type="match status" value="2"/>
</dbReference>
<dbReference type="PROSITE" id="PS00012">
    <property type="entry name" value="PHOSPHOPANTETHEINE"/>
    <property type="match status" value="1"/>
</dbReference>
<dbReference type="GO" id="GO:0005737">
    <property type="term" value="C:cytoplasm"/>
    <property type="evidence" value="ECO:0007669"/>
    <property type="project" value="TreeGrafter"/>
</dbReference>
<dbReference type="InterPro" id="IPR020845">
    <property type="entry name" value="AMP-binding_CS"/>
</dbReference>
<dbReference type="Proteomes" id="UP000242415">
    <property type="component" value="Unassembled WGS sequence"/>
</dbReference>
<dbReference type="InterPro" id="IPR010071">
    <property type="entry name" value="AA_adenyl_dom"/>
</dbReference>
<dbReference type="Gene3D" id="3.40.50.1820">
    <property type="entry name" value="alpha/beta hydrolase"/>
    <property type="match status" value="1"/>
</dbReference>
<dbReference type="InterPro" id="IPR036736">
    <property type="entry name" value="ACP-like_sf"/>
</dbReference>
<dbReference type="GO" id="GO:0003824">
    <property type="term" value="F:catalytic activity"/>
    <property type="evidence" value="ECO:0007669"/>
    <property type="project" value="InterPro"/>
</dbReference>
<dbReference type="SUPFAM" id="SSF56801">
    <property type="entry name" value="Acetyl-CoA synthetase-like"/>
    <property type="match status" value="2"/>
</dbReference>
<dbReference type="InterPro" id="IPR029058">
    <property type="entry name" value="AB_hydrolase_fold"/>
</dbReference>
<dbReference type="SUPFAM" id="SSF53474">
    <property type="entry name" value="alpha/beta-Hydrolases"/>
    <property type="match status" value="1"/>
</dbReference>
<dbReference type="RefSeq" id="WP_091553262.1">
    <property type="nucleotide sequence ID" value="NZ_FNPH01000002.1"/>
</dbReference>
<dbReference type="FunFam" id="1.10.1200.10:FF:000005">
    <property type="entry name" value="Nonribosomal peptide synthetase 1"/>
    <property type="match status" value="1"/>
</dbReference>
<dbReference type="NCBIfam" id="TIGR01733">
    <property type="entry name" value="AA-adenyl-dom"/>
    <property type="match status" value="2"/>
</dbReference>
<dbReference type="SUPFAM" id="SSF47336">
    <property type="entry name" value="ACP-like"/>
    <property type="match status" value="1"/>
</dbReference>
<keyword evidence="2" id="KW-0596">Phosphopantetheine</keyword>
<dbReference type="Gene3D" id="2.30.38.10">
    <property type="entry name" value="Luciferase, Domain 3"/>
    <property type="match status" value="1"/>
</dbReference>
<dbReference type="InterPro" id="IPR001242">
    <property type="entry name" value="Condensation_dom"/>
</dbReference>
<dbReference type="InterPro" id="IPR025110">
    <property type="entry name" value="AMP-bd_C"/>
</dbReference>
<dbReference type="Pfam" id="PF00668">
    <property type="entry name" value="Condensation"/>
    <property type="match status" value="1"/>
</dbReference>
<dbReference type="FunFam" id="3.40.50.980:FF:000001">
    <property type="entry name" value="Non-ribosomal peptide synthetase"/>
    <property type="match status" value="1"/>
</dbReference>
<organism evidence="5 6">
    <name type="scientific">Micromonospora pattaloongensis</name>
    <dbReference type="NCBI Taxonomy" id="405436"/>
    <lineage>
        <taxon>Bacteria</taxon>
        <taxon>Bacillati</taxon>
        <taxon>Actinomycetota</taxon>
        <taxon>Actinomycetes</taxon>
        <taxon>Micromonosporales</taxon>
        <taxon>Micromonosporaceae</taxon>
        <taxon>Micromonospora</taxon>
    </lineage>
</organism>
<dbReference type="InterPro" id="IPR020806">
    <property type="entry name" value="PKS_PP-bd"/>
</dbReference>
<dbReference type="Gene3D" id="3.30.300.30">
    <property type="match status" value="2"/>
</dbReference>
<sequence>MTIDAGGGVSALSRDRLPDGGPARFAHVEHVHDEGVAAALTRLTRSDRALARLVALVAAAVTAARATGAGTVFVLAAGPRPADPVTAISVPVPAGDTFAVRLVALRAAMLEAALGPATADFAVSVDGEVTSDAAAVAGAVALFEVGTGDPARVRLTYRCDLLTEDTGRRLLDGFAAASAAAALDVQRTIGALLAATPDELAVVASANDTATPFPDDAVLHGFLRAAAERSPGSRAVLDAGLTYGELDRRADQLAHRLGECGVGRGDVVGVSVPRSAGFIVAVQAVLRAGAAYLPLDPAAPVARRETMLRQASVRAVVTGAAGAGPAPAGIVEVPLDDESIWTGPSTAPAVTVGPDDLCYVIFTSGSTGRPKGVGVSHRAVVNRLNWMQRTFPLTGDDVILHKTSTSFDVSVWELFWWSIAGAAVVTLPEGDERDPARIAACIAADRVTVTHFVPSMLGAFTDYLESAGGGDSLGSLRWVFASGESLNARQVAGFRDTVAAAGDARLINLYGPTEAAIDVTVQDTTDLRLDRPIPIGRPIDNIQLHVLDRTGAPAPLGAPGELHIGGVGLARGYLGDPTLTAAAFVPDPFAAGERLYRTGDLARWTADGTLEFLGRIDHQVKLRGYRIELGEIEHVAAQVPGVGQAAAVVLGESDAARLCLYLAAKASVLGAVRAKLAATLPAYMVPASIVAVPAIPTGRNGKRDLSALPRPAGDAVWEAPRDDRERLLAEVWQAALGVEKVGIRDNFFALGGDSIRFISVLAALRSAGLDLTFQQMFAYPTIAELAGLLQSSPAAEPVAVPYRLVPGADRAQLPPGVEDAYPLSVLQAGILYECAAGDDDLYHDVATFRVAGELDPDRFAAAVDALVARHPMLRTSLHPSGYSRPLQLVHQAVARPLTIVDLRDARPDVVDHSVAGLVSAELARPIELERPGPLRIIVHRCDGEYFVHLSYHAAALDGWSVSTLVRDLFAAYAGAGTQAPDGPGYDRFLELEQAAERDPAHRDFWSGLLAVGAPSQLPRLGADPEAPSLVMHEAVVPGALSDAVVRLAGDLRVPVKSVLLAAHAAVLSFVTGEDDVLTGYEHSGRVEEHGGESVAGLFLNTVPFRVTAGGAWRDLVQAVYAAESRLLPYRRYPMARMLRDQNRREPLFETVFNFTHFHVLRELRDTWGIEPRRLAIFSRTGHPFRAEFWQDAVADDVGFALHYDGRQFTAGQIERYAGYYIRALELMTAAPEADIRSMTLMSAAEQRFLADARSGPRVPLGDETAVDLIARWIRERPGEVAVSCGSASLTYAQLDRRVDQVQALLAGAGVSAGDVVAIPMRRGLDWAVSVLAVLRRGAVYLPMEPDDPIERLRGMLDRAGGRHVLTTAGLGQRLTGLGAQRLFVEDAPVDAPVAATRPARPDDVAYIIFTSGSTGLPKGAVVNHRGMLNHLRSKVEDLALTGRDRIAQLAPACFDISVWQLLAAWLVGGRTVIYPDDAVRDLGAIPGGLTADAVTVAETVPSYLDALLETAAPAGWPDLRYMLVTGEALPVQLVSDWFARYEIPLVNAYGPTEASDDVTHHVMRGPVRGDRVPVGRPIRNTAIHVVGPDGRPMPTGSFGEVWVTGAGVAYGYINDPGRTAAVFGPNPYDDLSPVLYRTGDIGRYLPDGTIDVAGRDDYQVKIRGYRIELTEVESVLAAQPGVANPVVIVARTGDQPRLVAFHTGPAGDDDPEVVAGLAARLPHYMVPDRLVALPALPLTANGKIDRPALTLRAPAPAQAGHEPAATAYEAEMIALFAEVLGLPVDQVGATDSFFDLGGHSLAAMRVAARLGGLGHVAELIRHPDARSLCRRLARPHESALLAEMVGVTGDRGAGRDALVYVPFAAGGVVTAVLLARAASARPDPVPTYAVDLPARAAGDEHTHPGVAALADRLAAELCATAADRITIVGHSAGTALALATALALQRLGRPVRHLMLVGKVLGEADRTGAVDDMVGLGDTDAVGWLVRNTGFAWAEHLSAADRRDLATALRADVVSARAYLATVLRDPAAHRLTAPTTVVLAADDPVTTGREAAAADWAELAADLRTVVIEDGGHYLQSTRPEALVDLALAQFEGK</sequence>
<dbReference type="InterPro" id="IPR000873">
    <property type="entry name" value="AMP-dep_synth/lig_dom"/>
</dbReference>
<evidence type="ECO:0000313" key="6">
    <source>
        <dbReference type="Proteomes" id="UP000242415"/>
    </source>
</evidence>
<dbReference type="PANTHER" id="PTHR45527:SF1">
    <property type="entry name" value="FATTY ACID SYNTHASE"/>
    <property type="match status" value="1"/>
</dbReference>
<evidence type="ECO:0000259" key="4">
    <source>
        <dbReference type="PROSITE" id="PS50075"/>
    </source>
</evidence>
<dbReference type="Pfam" id="PF00975">
    <property type="entry name" value="Thioesterase"/>
    <property type="match status" value="1"/>
</dbReference>